<dbReference type="PRINTS" id="PR01300">
    <property type="entry name" value="PYOCINKILLER"/>
</dbReference>
<gene>
    <name evidence="9" type="ORF">BBB56_07480</name>
</gene>
<keyword evidence="4 9" id="KW-0255">Endonuclease</keyword>
<dbReference type="GO" id="GO:0016787">
    <property type="term" value="F:hydrolase activity"/>
    <property type="evidence" value="ECO:0007669"/>
    <property type="project" value="UniProtKB-KW"/>
</dbReference>
<dbReference type="GO" id="GO:0004519">
    <property type="term" value="F:endonuclease activity"/>
    <property type="evidence" value="ECO:0007669"/>
    <property type="project" value="UniProtKB-KW"/>
</dbReference>
<evidence type="ECO:0000259" key="8">
    <source>
        <dbReference type="SMART" id="SM00507"/>
    </source>
</evidence>
<evidence type="ECO:0000256" key="6">
    <source>
        <dbReference type="ARBA" id="ARBA00023022"/>
    </source>
</evidence>
<dbReference type="EMBL" id="RMVG01000003">
    <property type="protein sequence ID" value="RPE03220.1"/>
    <property type="molecule type" value="Genomic_DNA"/>
</dbReference>
<organism evidence="9 10">
    <name type="scientific">Candidatus Pantoea deserta</name>
    <dbReference type="NCBI Taxonomy" id="1869313"/>
    <lineage>
        <taxon>Bacteria</taxon>
        <taxon>Pseudomonadati</taxon>
        <taxon>Pseudomonadota</taxon>
        <taxon>Gammaproteobacteria</taxon>
        <taxon>Enterobacterales</taxon>
        <taxon>Erwiniaceae</taxon>
        <taxon>Pantoea</taxon>
    </lineage>
</organism>
<dbReference type="GO" id="GO:0031640">
    <property type="term" value="P:killing of cells of another organism"/>
    <property type="evidence" value="ECO:0007669"/>
    <property type="project" value="UniProtKB-KW"/>
</dbReference>
<evidence type="ECO:0000256" key="5">
    <source>
        <dbReference type="ARBA" id="ARBA00022801"/>
    </source>
</evidence>
<dbReference type="Proteomes" id="UP000281332">
    <property type="component" value="Unassembled WGS sequence"/>
</dbReference>
<evidence type="ECO:0000256" key="2">
    <source>
        <dbReference type="ARBA" id="ARBA00022529"/>
    </source>
</evidence>
<dbReference type="GO" id="GO:0019835">
    <property type="term" value="P:cytolysis"/>
    <property type="evidence" value="ECO:0007669"/>
    <property type="project" value="InterPro"/>
</dbReference>
<dbReference type="Pfam" id="PF21431">
    <property type="entry name" value="Col-Pyo_DNase"/>
    <property type="match status" value="1"/>
</dbReference>
<dbReference type="AlphaFoldDB" id="A0A3N4PHJ4"/>
<dbReference type="Gene3D" id="3.90.540.10">
    <property type="entry name" value="Colicin/pyocin, DNase domain"/>
    <property type="match status" value="1"/>
</dbReference>
<sequence length="138" mass="15534">MPATLQSGRDLPGKVEGKGTDVAGTWLMGSGKDLGVPVPTRIAEKLVGREFRNYKAFRNAFWKEVVADPELANQFKKRNKTRMKQGLSPAVPKDEEVGERISFEIHHIELISEGGEVYDIDNLRIVTPKRHIEIHSKK</sequence>
<evidence type="ECO:0000256" key="7">
    <source>
        <dbReference type="ARBA" id="ARBA00023048"/>
    </source>
</evidence>
<evidence type="ECO:0000313" key="10">
    <source>
        <dbReference type="Proteomes" id="UP000281332"/>
    </source>
</evidence>
<evidence type="ECO:0000256" key="4">
    <source>
        <dbReference type="ARBA" id="ARBA00022759"/>
    </source>
</evidence>
<reference evidence="9 10" key="1">
    <citation type="submission" date="2018-11" db="EMBL/GenBank/DDBJ databases">
        <title>Whole genome sequencing of Pantoea sp. RIT388.</title>
        <authorList>
            <person name="Gan H.M."/>
            <person name="Hudson A.O."/>
        </authorList>
    </citation>
    <scope>NUCLEOTIDE SEQUENCE [LARGE SCALE GENOMIC DNA]</scope>
    <source>
        <strain evidence="9 10">RIT388</strain>
    </source>
</reference>
<comment type="caution">
    <text evidence="9">The sequence shown here is derived from an EMBL/GenBank/DDBJ whole genome shotgun (WGS) entry which is preliminary data.</text>
</comment>
<evidence type="ECO:0000256" key="3">
    <source>
        <dbReference type="ARBA" id="ARBA00022722"/>
    </source>
</evidence>
<accession>A0A3N4PHJ4</accession>
<dbReference type="GO" id="GO:0005102">
    <property type="term" value="F:signaling receptor binding"/>
    <property type="evidence" value="ECO:0007669"/>
    <property type="project" value="InterPro"/>
</dbReference>
<dbReference type="CDD" id="cd00085">
    <property type="entry name" value="HNHc"/>
    <property type="match status" value="1"/>
</dbReference>
<dbReference type="InterPro" id="IPR003615">
    <property type="entry name" value="HNH_nuc"/>
</dbReference>
<keyword evidence="2" id="KW-0929">Antimicrobial</keyword>
<keyword evidence="3" id="KW-0540">Nuclease</keyword>
<dbReference type="OrthoDB" id="6975388at2"/>
<dbReference type="InterPro" id="IPR003060">
    <property type="entry name" value="Pyocin_killer"/>
</dbReference>
<dbReference type="GO" id="GO:0042742">
    <property type="term" value="P:defense response to bacterium"/>
    <property type="evidence" value="ECO:0007669"/>
    <property type="project" value="UniProtKB-KW"/>
</dbReference>
<dbReference type="SMART" id="SM00507">
    <property type="entry name" value="HNHc"/>
    <property type="match status" value="1"/>
</dbReference>
<evidence type="ECO:0000256" key="1">
    <source>
        <dbReference type="ARBA" id="ARBA00006811"/>
    </source>
</evidence>
<dbReference type="InterPro" id="IPR037146">
    <property type="entry name" value="Colicin/pyocin_DNase_dom_sf"/>
</dbReference>
<name>A0A3N4PHJ4_9GAMM</name>
<keyword evidence="10" id="KW-1185">Reference proteome</keyword>
<dbReference type="InterPro" id="IPR044925">
    <property type="entry name" value="His-Me_finger_sf"/>
</dbReference>
<dbReference type="SUPFAM" id="SSF54060">
    <property type="entry name" value="His-Me finger endonucleases"/>
    <property type="match status" value="1"/>
</dbReference>
<keyword evidence="7" id="KW-0078">Bacteriocin</keyword>
<feature type="domain" description="HNH nuclease" evidence="8">
    <location>
        <begin position="77"/>
        <end position="132"/>
    </location>
</feature>
<proteinExistence type="inferred from homology"/>
<protein>
    <submittedName>
        <fullName evidence="9">HNH endonuclease</fullName>
    </submittedName>
</protein>
<keyword evidence="6" id="KW-0044">Antibiotic</keyword>
<keyword evidence="5" id="KW-0378">Hydrolase</keyword>
<evidence type="ECO:0000313" key="9">
    <source>
        <dbReference type="EMBL" id="RPE03220.1"/>
    </source>
</evidence>
<comment type="similarity">
    <text evidence="1">Belongs to the colicin/pyosin nuclease family.</text>
</comment>